<dbReference type="InterPro" id="IPR036291">
    <property type="entry name" value="NAD(P)-bd_dom_sf"/>
</dbReference>
<dbReference type="Proteomes" id="UP000198897">
    <property type="component" value="Unassembled WGS sequence"/>
</dbReference>
<dbReference type="SUPFAM" id="SSF51735">
    <property type="entry name" value="NAD(P)-binding Rossmann-fold domains"/>
    <property type="match status" value="1"/>
</dbReference>
<sequence>MGRLNDQTAVITGGSGGIGKTTARLFLQEGAKVSLVDVDEEALKDAKSELEAYGEVLTVTADVTEEKDVQNYVEKTLEHFGTIDVFFNNAGIEGEVRPITEQRVEDFDKVMNVNVRGVFLGLKHVLPVMTEKQDGSIINMSSVAGLMGSPGVAPYVTSKHGVVGLTKVASLEAAPSGVRVNSVHPSPVNTRMMRSLEKGFSPDDAEAAKEEQTNAIPLNRYGETEDIAKVVLFLASDESRFVTGSQYRVDGGMGAT</sequence>
<dbReference type="Gene3D" id="3.40.50.720">
    <property type="entry name" value="NAD(P)-binding Rossmann-like Domain"/>
    <property type="match status" value="1"/>
</dbReference>
<keyword evidence="6" id="KW-1185">Reference proteome</keyword>
<dbReference type="NCBIfam" id="NF005559">
    <property type="entry name" value="PRK07231.1"/>
    <property type="match status" value="1"/>
</dbReference>
<protein>
    <submittedName>
        <fullName evidence="5">NAD(P)-dependent dehydrogenase, short-chain alcohol dehydrogenase family</fullName>
    </submittedName>
</protein>
<dbReference type="RefSeq" id="WP_089751654.1">
    <property type="nucleotide sequence ID" value="NZ_FOOG01000011.1"/>
</dbReference>
<dbReference type="CDD" id="cd05233">
    <property type="entry name" value="SDR_c"/>
    <property type="match status" value="1"/>
</dbReference>
<dbReference type="PANTHER" id="PTHR24321">
    <property type="entry name" value="DEHYDROGENASES, SHORT CHAIN"/>
    <property type="match status" value="1"/>
</dbReference>
<dbReference type="Pfam" id="PF13561">
    <property type="entry name" value="adh_short_C2"/>
    <property type="match status" value="1"/>
</dbReference>
<evidence type="ECO:0000256" key="1">
    <source>
        <dbReference type="ARBA" id="ARBA00006484"/>
    </source>
</evidence>
<dbReference type="InterPro" id="IPR002347">
    <property type="entry name" value="SDR_fam"/>
</dbReference>
<evidence type="ECO:0000313" key="6">
    <source>
        <dbReference type="Proteomes" id="UP000198897"/>
    </source>
</evidence>
<evidence type="ECO:0000259" key="4">
    <source>
        <dbReference type="SMART" id="SM00822"/>
    </source>
</evidence>
<gene>
    <name evidence="5" type="ORF">SAMN05216353_11176</name>
</gene>
<accession>A0A1I2MAZ2</accession>
<name>A0A1I2MAZ2_9BACI</name>
<dbReference type="PRINTS" id="PR00080">
    <property type="entry name" value="SDRFAMILY"/>
</dbReference>
<dbReference type="GO" id="GO:0016491">
    <property type="term" value="F:oxidoreductase activity"/>
    <property type="evidence" value="ECO:0007669"/>
    <property type="project" value="UniProtKB-KW"/>
</dbReference>
<dbReference type="PROSITE" id="PS00061">
    <property type="entry name" value="ADH_SHORT"/>
    <property type="match status" value="1"/>
</dbReference>
<evidence type="ECO:0000256" key="2">
    <source>
        <dbReference type="ARBA" id="ARBA00023002"/>
    </source>
</evidence>
<dbReference type="FunFam" id="3.40.50.720:FF:000084">
    <property type="entry name" value="Short-chain dehydrogenase reductase"/>
    <property type="match status" value="1"/>
</dbReference>
<dbReference type="InterPro" id="IPR057326">
    <property type="entry name" value="KR_dom"/>
</dbReference>
<keyword evidence="3" id="KW-0520">NAD</keyword>
<keyword evidence="2" id="KW-0560">Oxidoreductase</keyword>
<comment type="similarity">
    <text evidence="1">Belongs to the short-chain dehydrogenases/reductases (SDR) family.</text>
</comment>
<dbReference type="PRINTS" id="PR00081">
    <property type="entry name" value="GDHRDH"/>
</dbReference>
<dbReference type="SMART" id="SM00822">
    <property type="entry name" value="PKS_KR"/>
    <property type="match status" value="1"/>
</dbReference>
<reference evidence="6" key="1">
    <citation type="submission" date="2016-10" db="EMBL/GenBank/DDBJ databases">
        <authorList>
            <person name="Varghese N."/>
            <person name="Submissions S."/>
        </authorList>
    </citation>
    <scope>NUCLEOTIDE SEQUENCE [LARGE SCALE GENOMIC DNA]</scope>
    <source>
        <strain evidence="6">FP5</strain>
    </source>
</reference>
<evidence type="ECO:0000256" key="3">
    <source>
        <dbReference type="ARBA" id="ARBA00023027"/>
    </source>
</evidence>
<dbReference type="AlphaFoldDB" id="A0A1I2MAZ2"/>
<dbReference type="EMBL" id="FOOG01000011">
    <property type="protein sequence ID" value="SFF86697.1"/>
    <property type="molecule type" value="Genomic_DNA"/>
</dbReference>
<feature type="domain" description="Ketoreductase" evidence="4">
    <location>
        <begin position="7"/>
        <end position="177"/>
    </location>
</feature>
<dbReference type="GO" id="GO:0008206">
    <property type="term" value="P:bile acid metabolic process"/>
    <property type="evidence" value="ECO:0007669"/>
    <property type="project" value="UniProtKB-ARBA"/>
</dbReference>
<dbReference type="OrthoDB" id="306388at2"/>
<dbReference type="InterPro" id="IPR020904">
    <property type="entry name" value="Sc_DH/Rdtase_CS"/>
</dbReference>
<proteinExistence type="inferred from homology"/>
<evidence type="ECO:0000313" key="5">
    <source>
        <dbReference type="EMBL" id="SFF86697.1"/>
    </source>
</evidence>
<organism evidence="5 6">
    <name type="scientific">Halobacillus alkaliphilus</name>
    <dbReference type="NCBI Taxonomy" id="396056"/>
    <lineage>
        <taxon>Bacteria</taxon>
        <taxon>Bacillati</taxon>
        <taxon>Bacillota</taxon>
        <taxon>Bacilli</taxon>
        <taxon>Bacillales</taxon>
        <taxon>Bacillaceae</taxon>
        <taxon>Halobacillus</taxon>
    </lineage>
</organism>
<dbReference type="PANTHER" id="PTHR24321:SF8">
    <property type="entry name" value="ESTRADIOL 17-BETA-DEHYDROGENASE 8-RELATED"/>
    <property type="match status" value="1"/>
</dbReference>